<protein>
    <recommendedName>
        <fullName evidence="3">MD-2-related lipid-recognition domain-containing protein</fullName>
    </recommendedName>
</protein>
<sequence length="200" mass="21707">MMFKLLGIAACLVVAQAAHLKWSDCGTGRTALTVHDIDIRPNPVVFPGEMHFDINMTVNLKIDLLFVDIELHKITSFGEATIPCIGDTNIGTCKNIDACNILPRIRNGSSVVSTDLGLQIDKLLLTALGHQGTCPIQPETIILHNERIQLQPIPGALAAIASGDYRITMKIKDDPTSDDNIGCMTLEAGVRRKDEPIVGR</sequence>
<dbReference type="SMART" id="SM00737">
    <property type="entry name" value="ML"/>
    <property type="match status" value="1"/>
</dbReference>
<evidence type="ECO:0000313" key="4">
    <source>
        <dbReference type="EMBL" id="KAH3713424.1"/>
    </source>
</evidence>
<proteinExistence type="predicted"/>
<dbReference type="InterPro" id="IPR003172">
    <property type="entry name" value="ML_dom"/>
</dbReference>
<gene>
    <name evidence="4" type="ORF">DPMN_073217</name>
</gene>
<dbReference type="Proteomes" id="UP000828390">
    <property type="component" value="Unassembled WGS sequence"/>
</dbReference>
<dbReference type="Gene3D" id="2.70.220.10">
    <property type="entry name" value="Ganglioside GM2 activator"/>
    <property type="match status" value="1"/>
</dbReference>
<evidence type="ECO:0000259" key="3">
    <source>
        <dbReference type="SMART" id="SM00737"/>
    </source>
</evidence>
<dbReference type="InterPro" id="IPR028996">
    <property type="entry name" value="GM2-AP"/>
</dbReference>
<feature type="signal peptide" evidence="2">
    <location>
        <begin position="1"/>
        <end position="17"/>
    </location>
</feature>
<dbReference type="InterPro" id="IPR036846">
    <property type="entry name" value="GM2-AP_sf"/>
</dbReference>
<name>A0A9D4BYM7_DREPO</name>
<dbReference type="SUPFAM" id="SSF63707">
    <property type="entry name" value="Ganglioside M2 (gm2) activator"/>
    <property type="match status" value="1"/>
</dbReference>
<dbReference type="OrthoDB" id="6101610at2759"/>
<evidence type="ECO:0000313" key="5">
    <source>
        <dbReference type="Proteomes" id="UP000828390"/>
    </source>
</evidence>
<evidence type="ECO:0000256" key="1">
    <source>
        <dbReference type="ARBA" id="ARBA00022729"/>
    </source>
</evidence>
<accession>A0A9D4BYM7</accession>
<organism evidence="4 5">
    <name type="scientific">Dreissena polymorpha</name>
    <name type="common">Zebra mussel</name>
    <name type="synonym">Mytilus polymorpha</name>
    <dbReference type="NCBI Taxonomy" id="45954"/>
    <lineage>
        <taxon>Eukaryota</taxon>
        <taxon>Metazoa</taxon>
        <taxon>Spiralia</taxon>
        <taxon>Lophotrochozoa</taxon>
        <taxon>Mollusca</taxon>
        <taxon>Bivalvia</taxon>
        <taxon>Autobranchia</taxon>
        <taxon>Heteroconchia</taxon>
        <taxon>Euheterodonta</taxon>
        <taxon>Imparidentia</taxon>
        <taxon>Neoheterodontei</taxon>
        <taxon>Myida</taxon>
        <taxon>Dreissenoidea</taxon>
        <taxon>Dreissenidae</taxon>
        <taxon>Dreissena</taxon>
    </lineage>
</organism>
<dbReference type="GO" id="GO:0006689">
    <property type="term" value="P:ganglioside catabolic process"/>
    <property type="evidence" value="ECO:0007669"/>
    <property type="project" value="InterPro"/>
</dbReference>
<dbReference type="GO" id="GO:0009898">
    <property type="term" value="C:cytoplasmic side of plasma membrane"/>
    <property type="evidence" value="ECO:0007669"/>
    <property type="project" value="TreeGrafter"/>
</dbReference>
<dbReference type="AlphaFoldDB" id="A0A9D4BYM7"/>
<evidence type="ECO:0000256" key="2">
    <source>
        <dbReference type="SAM" id="SignalP"/>
    </source>
</evidence>
<feature type="domain" description="MD-2-related lipid-recognition" evidence="3">
    <location>
        <begin position="22"/>
        <end position="188"/>
    </location>
</feature>
<dbReference type="GO" id="GO:0005319">
    <property type="term" value="F:lipid transporter activity"/>
    <property type="evidence" value="ECO:0007669"/>
    <property type="project" value="TreeGrafter"/>
</dbReference>
<reference evidence="4" key="2">
    <citation type="submission" date="2020-11" db="EMBL/GenBank/DDBJ databases">
        <authorList>
            <person name="McCartney M.A."/>
            <person name="Auch B."/>
            <person name="Kono T."/>
            <person name="Mallez S."/>
            <person name="Becker A."/>
            <person name="Gohl D.M."/>
            <person name="Silverstein K.A.T."/>
            <person name="Koren S."/>
            <person name="Bechman K.B."/>
            <person name="Herman A."/>
            <person name="Abrahante J.E."/>
            <person name="Garbe J."/>
        </authorList>
    </citation>
    <scope>NUCLEOTIDE SEQUENCE</scope>
    <source>
        <strain evidence="4">Duluth1</strain>
        <tissue evidence="4">Whole animal</tissue>
    </source>
</reference>
<comment type="caution">
    <text evidence="4">The sequence shown here is derived from an EMBL/GenBank/DDBJ whole genome shotgun (WGS) entry which is preliminary data.</text>
</comment>
<dbReference type="GO" id="GO:0008047">
    <property type="term" value="F:enzyme activator activity"/>
    <property type="evidence" value="ECO:0007669"/>
    <property type="project" value="InterPro"/>
</dbReference>
<keyword evidence="5" id="KW-1185">Reference proteome</keyword>
<dbReference type="PANTHER" id="PTHR17357">
    <property type="entry name" value="GM2 GANGLIOSIDE ACTIVATOR PROTEIN"/>
    <property type="match status" value="1"/>
</dbReference>
<keyword evidence="1 2" id="KW-0732">Signal</keyword>
<feature type="chain" id="PRO_5038669880" description="MD-2-related lipid-recognition domain-containing protein" evidence="2">
    <location>
        <begin position="18"/>
        <end position="200"/>
    </location>
</feature>
<dbReference type="PANTHER" id="PTHR17357:SF0">
    <property type="entry name" value="GANGLIOSIDE GM2 ACTIVATOR"/>
    <property type="match status" value="1"/>
</dbReference>
<dbReference type="EMBL" id="JAIWYP010000014">
    <property type="protein sequence ID" value="KAH3713424.1"/>
    <property type="molecule type" value="Genomic_DNA"/>
</dbReference>
<reference evidence="4" key="1">
    <citation type="journal article" date="2019" name="bioRxiv">
        <title>The Genome of the Zebra Mussel, Dreissena polymorpha: A Resource for Invasive Species Research.</title>
        <authorList>
            <person name="McCartney M.A."/>
            <person name="Auch B."/>
            <person name="Kono T."/>
            <person name="Mallez S."/>
            <person name="Zhang Y."/>
            <person name="Obille A."/>
            <person name="Becker A."/>
            <person name="Abrahante J.E."/>
            <person name="Garbe J."/>
            <person name="Badalamenti J.P."/>
            <person name="Herman A."/>
            <person name="Mangelson H."/>
            <person name="Liachko I."/>
            <person name="Sullivan S."/>
            <person name="Sone E.D."/>
            <person name="Koren S."/>
            <person name="Silverstein K.A.T."/>
            <person name="Beckman K.B."/>
            <person name="Gohl D.M."/>
        </authorList>
    </citation>
    <scope>NUCLEOTIDE SEQUENCE</scope>
    <source>
        <strain evidence="4">Duluth1</strain>
        <tissue evidence="4">Whole animal</tissue>
    </source>
</reference>